<dbReference type="RefSeq" id="WP_053181385.1">
    <property type="nucleotide sequence ID" value="NZ_LGIA01000082.1"/>
</dbReference>
<dbReference type="Proteomes" id="UP000036958">
    <property type="component" value="Unassembled WGS sequence"/>
</dbReference>
<dbReference type="PANTHER" id="PTHR12526:SF630">
    <property type="entry name" value="GLYCOSYLTRANSFERASE"/>
    <property type="match status" value="1"/>
</dbReference>
<feature type="domain" description="Glycosyl transferase family 1" evidence="1">
    <location>
        <begin position="194"/>
        <end position="332"/>
    </location>
</feature>
<gene>
    <name evidence="2" type="ORF">NC99_15270</name>
</gene>
<organism evidence="2 3">
    <name type="scientific">Sunxiuqinia dokdonensis</name>
    <dbReference type="NCBI Taxonomy" id="1409788"/>
    <lineage>
        <taxon>Bacteria</taxon>
        <taxon>Pseudomonadati</taxon>
        <taxon>Bacteroidota</taxon>
        <taxon>Bacteroidia</taxon>
        <taxon>Marinilabiliales</taxon>
        <taxon>Prolixibacteraceae</taxon>
        <taxon>Sunxiuqinia</taxon>
    </lineage>
</organism>
<evidence type="ECO:0000313" key="3">
    <source>
        <dbReference type="Proteomes" id="UP000036958"/>
    </source>
</evidence>
<dbReference type="InterPro" id="IPR001296">
    <property type="entry name" value="Glyco_trans_1"/>
</dbReference>
<proteinExistence type="predicted"/>
<dbReference type="Gene3D" id="3.40.50.2000">
    <property type="entry name" value="Glycogen Phosphorylase B"/>
    <property type="match status" value="2"/>
</dbReference>
<dbReference type="Pfam" id="PF00534">
    <property type="entry name" value="Glycos_transf_1"/>
    <property type="match status" value="1"/>
</dbReference>
<accession>A0A0L8VBF6</accession>
<comment type="caution">
    <text evidence="2">The sequence shown here is derived from an EMBL/GenBank/DDBJ whole genome shotgun (WGS) entry which is preliminary data.</text>
</comment>
<protein>
    <recommendedName>
        <fullName evidence="1">Glycosyl transferase family 1 domain-containing protein</fullName>
    </recommendedName>
</protein>
<dbReference type="SUPFAM" id="SSF53756">
    <property type="entry name" value="UDP-Glycosyltransferase/glycogen phosphorylase"/>
    <property type="match status" value="1"/>
</dbReference>
<sequence>MKESISLILFPSNRLGGAEKVLSYIGKHISTNRQVIFVFISKKQDSHWLETEYPQITFSNNREVVGFVKLIFFLLRIRRKYKIDNMYSSLTHLNGLLGFYRAVGILKCNKLICRESTNIFERFKGIKLTRFKLFYTIGYSKIDLLICQTNHMQEQLVNSFKKAKKWKIRVIPNPINLRDAQKKSIEDLEIELPNPSFIFTLGRLIKVKDHKTLIIAYSRLAKDFPNIDLVIGGTGNEDANLRKLIEQLGLTGRIHLIGNLKNPFPYYRKSALNVISSTNEGFPNVLLEMMSVGNRCVSTICTKAILEIPGIYICDISNSEELAATMKQALTEISEKSEINLLRMREFVKSRDIQTFMDKVWYYTNS</sequence>
<dbReference type="STRING" id="1409788.NC99_15270"/>
<dbReference type="AlphaFoldDB" id="A0A0L8VBF6"/>
<dbReference type="CDD" id="cd03811">
    <property type="entry name" value="GT4_GT28_WabH-like"/>
    <property type="match status" value="1"/>
</dbReference>
<dbReference type="EMBL" id="LGIA01000082">
    <property type="protein sequence ID" value="KOH45668.1"/>
    <property type="molecule type" value="Genomic_DNA"/>
</dbReference>
<reference evidence="3" key="1">
    <citation type="submission" date="2015-07" db="EMBL/GenBank/DDBJ databases">
        <title>Genome sequencing of Sunxiuqinia dokdonensis strain SK.</title>
        <authorList>
            <person name="Ahn S."/>
            <person name="Kim B.-C."/>
        </authorList>
    </citation>
    <scope>NUCLEOTIDE SEQUENCE [LARGE SCALE GENOMIC DNA]</scope>
    <source>
        <strain evidence="3">SK</strain>
    </source>
</reference>
<name>A0A0L8VBF6_9BACT</name>
<evidence type="ECO:0000259" key="1">
    <source>
        <dbReference type="Pfam" id="PF00534"/>
    </source>
</evidence>
<keyword evidence="3" id="KW-1185">Reference proteome</keyword>
<evidence type="ECO:0000313" key="2">
    <source>
        <dbReference type="EMBL" id="KOH45668.1"/>
    </source>
</evidence>
<dbReference type="GO" id="GO:0016757">
    <property type="term" value="F:glycosyltransferase activity"/>
    <property type="evidence" value="ECO:0007669"/>
    <property type="project" value="InterPro"/>
</dbReference>
<dbReference type="PANTHER" id="PTHR12526">
    <property type="entry name" value="GLYCOSYLTRANSFERASE"/>
    <property type="match status" value="1"/>
</dbReference>
<dbReference type="OrthoDB" id="9811239at2"/>